<comment type="catalytic activity">
    <reaction evidence="2">
        <text>2 GTP = 3',3'-c-di-GMP + 2 diphosphate</text>
        <dbReference type="Rhea" id="RHEA:24898"/>
        <dbReference type="ChEBI" id="CHEBI:33019"/>
        <dbReference type="ChEBI" id="CHEBI:37565"/>
        <dbReference type="ChEBI" id="CHEBI:58805"/>
        <dbReference type="EC" id="2.7.7.65"/>
    </reaction>
</comment>
<evidence type="ECO:0000313" key="6">
    <source>
        <dbReference type="Proteomes" id="UP001082899"/>
    </source>
</evidence>
<gene>
    <name evidence="5" type="ORF">OVY01_18320</name>
</gene>
<dbReference type="InterPro" id="IPR000160">
    <property type="entry name" value="GGDEF_dom"/>
</dbReference>
<keyword evidence="5" id="KW-0808">Transferase</keyword>
<protein>
    <recommendedName>
        <fullName evidence="1">diguanylate cyclase</fullName>
        <ecNumber evidence="1">2.7.7.65</ecNumber>
    </recommendedName>
</protein>
<dbReference type="Gene3D" id="3.30.70.270">
    <property type="match status" value="1"/>
</dbReference>
<dbReference type="Pfam" id="PF00990">
    <property type="entry name" value="GGDEF"/>
    <property type="match status" value="1"/>
</dbReference>
<dbReference type="CDD" id="cd12914">
    <property type="entry name" value="PDC1_DGC_like"/>
    <property type="match status" value="1"/>
</dbReference>
<dbReference type="GO" id="GO:0052621">
    <property type="term" value="F:diguanylate cyclase activity"/>
    <property type="evidence" value="ECO:0007669"/>
    <property type="project" value="UniProtKB-EC"/>
</dbReference>
<dbReference type="CDD" id="cd01949">
    <property type="entry name" value="GGDEF"/>
    <property type="match status" value="1"/>
</dbReference>
<feature type="domain" description="GGDEF" evidence="4">
    <location>
        <begin position="344"/>
        <end position="480"/>
    </location>
</feature>
<dbReference type="PANTHER" id="PTHR45138">
    <property type="entry name" value="REGULATORY COMPONENTS OF SENSORY TRANSDUCTION SYSTEM"/>
    <property type="match status" value="1"/>
</dbReference>
<name>A0ABT3ZRD3_9BURK</name>
<dbReference type="Proteomes" id="UP001082899">
    <property type="component" value="Unassembled WGS sequence"/>
</dbReference>
<evidence type="ECO:0000259" key="4">
    <source>
        <dbReference type="PROSITE" id="PS50887"/>
    </source>
</evidence>
<evidence type="ECO:0000256" key="1">
    <source>
        <dbReference type="ARBA" id="ARBA00012528"/>
    </source>
</evidence>
<dbReference type="EMBL" id="JAPMXC010000010">
    <property type="protein sequence ID" value="MCY0389108.1"/>
    <property type="molecule type" value="Genomic_DNA"/>
</dbReference>
<sequence length="494" mass="53646">MTIIGAVCFALAFLSAVGLLVEDAHDRVAVAAAESARQLALSLEREVSRNIDLIDLSIQATADGVEQPVVMALPRVLREQLLFSRAAAARYIRNISVFDRDGRLIADSLSTLPSTQGRSGGAPFIPVTPQPAPAGDALFIGQPYLASDSTTRLVRFSRNRRTPQGIFSGVVTATVNLNDFSEVFYSLNVMPGTMVRLSTRNGVALLRDFTPPSAQTARESGSPGLTGRMLIALAMIFSKPADASLVAERPVPGTPLILSVQLSSQTVFADWRRWAIQLEAYSLFVSSLFLAGALYLTHVLRMRMRSEAVVTRLASIDSLTQLPNRRALDSTYSREVMRAARECRPLSVLFVDIDHFKTYNDQYGHVAGDHTLQAVADAVRACLRRDTDFVARYGGEEFVAILPDTAAREATALADVIRLAVRDLRRPHASVEAGVVTASIGVASYDRATDRATGSLLERADRALYAAKRTGRDRVTLCPTPAVEVFREPADLTA</sequence>
<dbReference type="Gene3D" id="3.30.450.20">
    <property type="entry name" value="PAS domain"/>
    <property type="match status" value="1"/>
</dbReference>
<dbReference type="InterPro" id="IPR043128">
    <property type="entry name" value="Rev_trsase/Diguanyl_cyclase"/>
</dbReference>
<evidence type="ECO:0000313" key="5">
    <source>
        <dbReference type="EMBL" id="MCY0389108.1"/>
    </source>
</evidence>
<keyword evidence="5" id="KW-0548">Nucleotidyltransferase</keyword>
<dbReference type="InterPro" id="IPR029787">
    <property type="entry name" value="Nucleotide_cyclase"/>
</dbReference>
<keyword evidence="3" id="KW-0812">Transmembrane</keyword>
<dbReference type="SMART" id="SM00267">
    <property type="entry name" value="GGDEF"/>
    <property type="match status" value="1"/>
</dbReference>
<evidence type="ECO:0000256" key="3">
    <source>
        <dbReference type="SAM" id="Phobius"/>
    </source>
</evidence>
<proteinExistence type="predicted"/>
<dbReference type="EC" id="2.7.7.65" evidence="1"/>
<accession>A0ABT3ZRD3</accession>
<keyword evidence="3" id="KW-1133">Transmembrane helix</keyword>
<dbReference type="PROSITE" id="PS50887">
    <property type="entry name" value="GGDEF"/>
    <property type="match status" value="1"/>
</dbReference>
<keyword evidence="3" id="KW-0472">Membrane</keyword>
<comment type="caution">
    <text evidence="5">The sequence shown here is derived from an EMBL/GenBank/DDBJ whole genome shotgun (WGS) entry which is preliminary data.</text>
</comment>
<dbReference type="InterPro" id="IPR050469">
    <property type="entry name" value="Diguanylate_Cyclase"/>
</dbReference>
<reference evidence="5" key="1">
    <citation type="submission" date="2022-11" db="EMBL/GenBank/DDBJ databases">
        <title>Robbsia betulipollinis sp. nov., isolated from pollen of birch (Betula pendula).</title>
        <authorList>
            <person name="Shi H."/>
            <person name="Ambika Manirajan B."/>
            <person name="Ratering S."/>
            <person name="Geissler-Plaum R."/>
            <person name="Schnell S."/>
        </authorList>
    </citation>
    <scope>NUCLEOTIDE SEQUENCE</scope>
    <source>
        <strain evidence="5">Bb-Pol-6</strain>
    </source>
</reference>
<keyword evidence="6" id="KW-1185">Reference proteome</keyword>
<organism evidence="5 6">
    <name type="scientific">Robbsia betulipollinis</name>
    <dbReference type="NCBI Taxonomy" id="2981849"/>
    <lineage>
        <taxon>Bacteria</taxon>
        <taxon>Pseudomonadati</taxon>
        <taxon>Pseudomonadota</taxon>
        <taxon>Betaproteobacteria</taxon>
        <taxon>Burkholderiales</taxon>
        <taxon>Burkholderiaceae</taxon>
        <taxon>Robbsia</taxon>
    </lineage>
</organism>
<dbReference type="SUPFAM" id="SSF55073">
    <property type="entry name" value="Nucleotide cyclase"/>
    <property type="match status" value="1"/>
</dbReference>
<evidence type="ECO:0000256" key="2">
    <source>
        <dbReference type="ARBA" id="ARBA00034247"/>
    </source>
</evidence>
<dbReference type="NCBIfam" id="TIGR00254">
    <property type="entry name" value="GGDEF"/>
    <property type="match status" value="1"/>
</dbReference>
<feature type="transmembrane region" description="Helical" evidence="3">
    <location>
        <begin position="274"/>
        <end position="296"/>
    </location>
</feature>
<dbReference type="PANTHER" id="PTHR45138:SF9">
    <property type="entry name" value="DIGUANYLATE CYCLASE DGCM-RELATED"/>
    <property type="match status" value="1"/>
</dbReference>